<keyword evidence="6" id="KW-1185">Reference proteome</keyword>
<protein>
    <submittedName>
        <fullName evidence="5">Alpha/beta-hydrolase</fullName>
    </submittedName>
</protein>
<dbReference type="GO" id="GO:0016787">
    <property type="term" value="F:hydrolase activity"/>
    <property type="evidence" value="ECO:0007669"/>
    <property type="project" value="UniProtKB-KW"/>
</dbReference>
<evidence type="ECO:0000259" key="4">
    <source>
        <dbReference type="Pfam" id="PF07859"/>
    </source>
</evidence>
<reference evidence="5 6" key="1">
    <citation type="journal article" date="2016" name="Mol. Biol. Evol.">
        <title>Comparative Genomics of Early-Diverging Mushroom-Forming Fungi Provides Insights into the Origins of Lignocellulose Decay Capabilities.</title>
        <authorList>
            <person name="Nagy L.G."/>
            <person name="Riley R."/>
            <person name="Tritt A."/>
            <person name="Adam C."/>
            <person name="Daum C."/>
            <person name="Floudas D."/>
            <person name="Sun H."/>
            <person name="Yadav J.S."/>
            <person name="Pangilinan J."/>
            <person name="Larsson K.H."/>
            <person name="Matsuura K."/>
            <person name="Barry K."/>
            <person name="Labutti K."/>
            <person name="Kuo R."/>
            <person name="Ohm R.A."/>
            <person name="Bhattacharya S.S."/>
            <person name="Shirouzu T."/>
            <person name="Yoshinaga Y."/>
            <person name="Martin F.M."/>
            <person name="Grigoriev I.V."/>
            <person name="Hibbett D.S."/>
        </authorList>
    </citation>
    <scope>NUCLEOTIDE SEQUENCE [LARGE SCALE GENOMIC DNA]</scope>
    <source>
        <strain evidence="5 6">HHB12029</strain>
    </source>
</reference>
<feature type="domain" description="Alpha/beta hydrolase fold-3" evidence="4">
    <location>
        <begin position="342"/>
        <end position="399"/>
    </location>
</feature>
<dbReference type="InterPro" id="IPR050300">
    <property type="entry name" value="GDXG_lipolytic_enzyme"/>
</dbReference>
<dbReference type="InterPro" id="IPR013094">
    <property type="entry name" value="AB_hydrolase_3"/>
</dbReference>
<sequence length="804" mass="89561">MLNTITVAAHTSPVVFSVAFEHFLRKLRKLRDGEPTESASDDVFFDEAFHIVKTFIAFATQNTLEELQSFTNTHVPNPLGCAVHALQIPMESCNAAAKLLIDVLGEDIHVVGGSKWWQVRGMDGLDAEWLATKDDQKQQSKRRAKKESGELEEYPDAFDDLHRVMLYIHGGGYSWGSVNTHRYQVARYARKLHGRVFSVNYRKAPGYPWPCPLQDALAAYLYLTDPPAGAAHKAVPPGHIVFGGDSAGAGICAALLTIIRDLKMELPAGAVLISPWVDLSHSMPSVMDNTKTDIIPQYGFVHKPSPLWGDDFDEPSGLEVAEKDRDASATSNTLAVELDAGKAAIRGQIQQYATNRQLLHPLVSPLLSGSLGNLCPLYIVVGDKEVLRDEGVYLAHRAADPAKFPLRDELLQTQHQKYQAETFTEATQVHLQVLDDFCHVPTVFSFTPAARYVYQSAGEFARHVIDEGHSSDPFPPAHSAAEVEEAHEQAQPSSQDEIDIQTAHTPDGQADGYPPQPIHRHSSGAEVRVKPEEDDLHSPSLAAKHLKVKHEPNMEEQVAQEVERRPNIVRERIDFSARIRSVEDDSEFPVLEMSREDIGIIKTAPVQRWLTGQALCKKKFCKTLVDVMKRRRKCENQVAALLVKSQQLGILSEDGTPVVFGERKEARVTMFDLEDDRPPPSAIAGRHDNPDSIKLLKAELRRCVLSAPDDIRSKAWDIIPTSRFIPKKFPQQPASEQQTSPTKLPTHGLSMWMSLMSYFLSMNIRRARRARDKILQVTGADTLLSRIHTESHDDSGAESEPEHT</sequence>
<name>A0A165IHK9_EXIGL</name>
<evidence type="ECO:0000313" key="5">
    <source>
        <dbReference type="EMBL" id="KZV93411.1"/>
    </source>
</evidence>
<dbReference type="Proteomes" id="UP000077266">
    <property type="component" value="Unassembled WGS sequence"/>
</dbReference>
<evidence type="ECO:0000313" key="6">
    <source>
        <dbReference type="Proteomes" id="UP000077266"/>
    </source>
</evidence>
<dbReference type="InParanoid" id="A0A165IHK9"/>
<dbReference type="EMBL" id="KV425990">
    <property type="protein sequence ID" value="KZV93411.1"/>
    <property type="molecule type" value="Genomic_DNA"/>
</dbReference>
<dbReference type="OrthoDB" id="1662883at2759"/>
<feature type="domain" description="Alpha/beta hydrolase fold-3" evidence="4">
    <location>
        <begin position="165"/>
        <end position="287"/>
    </location>
</feature>
<comment type="similarity">
    <text evidence="1">Belongs to the 'GDXG' lipolytic enzyme family.</text>
</comment>
<dbReference type="SUPFAM" id="SSF53474">
    <property type="entry name" value="alpha/beta-Hydrolases"/>
    <property type="match status" value="1"/>
</dbReference>
<feature type="region of interest" description="Disordered" evidence="3">
    <location>
        <begin position="466"/>
        <end position="536"/>
    </location>
</feature>
<dbReference type="InterPro" id="IPR029058">
    <property type="entry name" value="AB_hydrolase_fold"/>
</dbReference>
<accession>A0A165IHK9</accession>
<gene>
    <name evidence="5" type="ORF">EXIGLDRAFT_646129</name>
</gene>
<dbReference type="PROSITE" id="PS01173">
    <property type="entry name" value="LIPASE_GDXG_HIS"/>
    <property type="match status" value="1"/>
</dbReference>
<organism evidence="5 6">
    <name type="scientific">Exidia glandulosa HHB12029</name>
    <dbReference type="NCBI Taxonomy" id="1314781"/>
    <lineage>
        <taxon>Eukaryota</taxon>
        <taxon>Fungi</taxon>
        <taxon>Dikarya</taxon>
        <taxon>Basidiomycota</taxon>
        <taxon>Agaricomycotina</taxon>
        <taxon>Agaricomycetes</taxon>
        <taxon>Auriculariales</taxon>
        <taxon>Exidiaceae</taxon>
        <taxon>Exidia</taxon>
    </lineage>
</organism>
<dbReference type="PANTHER" id="PTHR48081:SF5">
    <property type="entry name" value="ALPHA_BETA HYDROLASE FOLD-3 DOMAIN-CONTAINING PROTEIN"/>
    <property type="match status" value="1"/>
</dbReference>
<dbReference type="InterPro" id="IPR002168">
    <property type="entry name" value="Lipase_GDXG_HIS_AS"/>
</dbReference>
<evidence type="ECO:0000256" key="1">
    <source>
        <dbReference type="ARBA" id="ARBA00010515"/>
    </source>
</evidence>
<evidence type="ECO:0000256" key="3">
    <source>
        <dbReference type="SAM" id="MobiDB-lite"/>
    </source>
</evidence>
<dbReference type="AlphaFoldDB" id="A0A165IHK9"/>
<proteinExistence type="inferred from homology"/>
<evidence type="ECO:0000256" key="2">
    <source>
        <dbReference type="ARBA" id="ARBA00022801"/>
    </source>
</evidence>
<dbReference type="Gene3D" id="3.40.50.1820">
    <property type="entry name" value="alpha/beta hydrolase"/>
    <property type="match status" value="1"/>
</dbReference>
<dbReference type="PANTHER" id="PTHR48081">
    <property type="entry name" value="AB HYDROLASE SUPERFAMILY PROTEIN C4A8.06C"/>
    <property type="match status" value="1"/>
</dbReference>
<dbReference type="STRING" id="1314781.A0A165IHK9"/>
<dbReference type="Pfam" id="PF07859">
    <property type="entry name" value="Abhydrolase_3"/>
    <property type="match status" value="2"/>
</dbReference>
<keyword evidence="2 5" id="KW-0378">Hydrolase</keyword>